<dbReference type="RefSeq" id="WP_183968160.1">
    <property type="nucleotide sequence ID" value="NZ_BAABEW010000022.1"/>
</dbReference>
<reference evidence="2 3" key="1">
    <citation type="submission" date="2020-08" db="EMBL/GenBank/DDBJ databases">
        <title>Genomic Encyclopedia of Type Strains, Phase IV (KMG-IV): sequencing the most valuable type-strain genomes for metagenomic binning, comparative biology and taxonomic classification.</title>
        <authorList>
            <person name="Goeker M."/>
        </authorList>
    </citation>
    <scope>NUCLEOTIDE SEQUENCE [LARGE SCALE GENOMIC DNA]</scope>
    <source>
        <strain evidence="2 3">DSM 29781</strain>
    </source>
</reference>
<feature type="region of interest" description="Disordered" evidence="1">
    <location>
        <begin position="1"/>
        <end position="29"/>
    </location>
</feature>
<evidence type="ECO:0000313" key="3">
    <source>
        <dbReference type="Proteomes" id="UP000532440"/>
    </source>
</evidence>
<dbReference type="AlphaFoldDB" id="A0A7W8HI91"/>
<gene>
    <name evidence="2" type="ORF">HNQ70_002560</name>
</gene>
<evidence type="ECO:0000256" key="1">
    <source>
        <dbReference type="SAM" id="MobiDB-lite"/>
    </source>
</evidence>
<sequence>MTCKRGHAVRRAGSSGRAQPSNCPDHALAQHFPPVGVEVSGSCAESPFDGHQQAVQVLLRIPLRISAHRRRPFQAIADGVSD</sequence>
<comment type="caution">
    <text evidence="2">The sequence shown here is derived from an EMBL/GenBank/DDBJ whole genome shotgun (WGS) entry which is preliminary data.</text>
</comment>
<keyword evidence="3" id="KW-1185">Reference proteome</keyword>
<organism evidence="2 3">
    <name type="scientific">Quisquiliibacterium transsilvanicum</name>
    <dbReference type="NCBI Taxonomy" id="1549638"/>
    <lineage>
        <taxon>Bacteria</taxon>
        <taxon>Pseudomonadati</taxon>
        <taxon>Pseudomonadota</taxon>
        <taxon>Betaproteobacteria</taxon>
        <taxon>Burkholderiales</taxon>
        <taxon>Burkholderiaceae</taxon>
        <taxon>Quisquiliibacterium</taxon>
    </lineage>
</organism>
<name>A0A7W8HI91_9BURK</name>
<protein>
    <submittedName>
        <fullName evidence="2">Uncharacterized protein</fullName>
    </submittedName>
</protein>
<accession>A0A7W8HI91</accession>
<evidence type="ECO:0000313" key="2">
    <source>
        <dbReference type="EMBL" id="MBB5272537.1"/>
    </source>
</evidence>
<dbReference type="EMBL" id="JACHGB010000005">
    <property type="protein sequence ID" value="MBB5272537.1"/>
    <property type="molecule type" value="Genomic_DNA"/>
</dbReference>
<proteinExistence type="predicted"/>
<feature type="compositionally biased region" description="Basic residues" evidence="1">
    <location>
        <begin position="1"/>
        <end position="10"/>
    </location>
</feature>
<dbReference type="Proteomes" id="UP000532440">
    <property type="component" value="Unassembled WGS sequence"/>
</dbReference>